<feature type="signal peptide" evidence="1">
    <location>
        <begin position="1"/>
        <end position="25"/>
    </location>
</feature>
<sequence>MSYWARGKFFCSFFFFSLFLRQHFGSSQRAAHKDNTSFAVRRAVCSCSLLFQNIVSRRHLFKHSPSLEHHRSRWVTAHLCRFTFSFLSHPT</sequence>
<evidence type="ECO:0000256" key="1">
    <source>
        <dbReference type="SAM" id="SignalP"/>
    </source>
</evidence>
<feature type="chain" id="PRO_5025575144" evidence="1">
    <location>
        <begin position="26"/>
        <end position="91"/>
    </location>
</feature>
<proteinExistence type="predicted"/>
<protein>
    <submittedName>
        <fullName evidence="2">Putative secreted protein</fullName>
    </submittedName>
</protein>
<dbReference type="AlphaFoldDB" id="A0A6B0UH24"/>
<accession>A0A6B0UH24</accession>
<dbReference type="EMBL" id="GIFC01004400">
    <property type="protein sequence ID" value="MXU86483.1"/>
    <property type="molecule type" value="Transcribed_RNA"/>
</dbReference>
<reference evidence="2" key="1">
    <citation type="submission" date="2019-12" db="EMBL/GenBank/DDBJ databases">
        <title>An insight into the sialome of adult female Ixodes ricinus ticks feeding for 6 days.</title>
        <authorList>
            <person name="Perner J."/>
            <person name="Ribeiro J.M.C."/>
        </authorList>
    </citation>
    <scope>NUCLEOTIDE SEQUENCE</scope>
    <source>
        <strain evidence="2">Semi-engorged</strain>
        <tissue evidence="2">Salivary glands</tissue>
    </source>
</reference>
<keyword evidence="1" id="KW-0732">Signal</keyword>
<evidence type="ECO:0000313" key="2">
    <source>
        <dbReference type="EMBL" id="MXU86483.1"/>
    </source>
</evidence>
<organism evidence="2">
    <name type="scientific">Ixodes ricinus</name>
    <name type="common">Common tick</name>
    <name type="synonym">Acarus ricinus</name>
    <dbReference type="NCBI Taxonomy" id="34613"/>
    <lineage>
        <taxon>Eukaryota</taxon>
        <taxon>Metazoa</taxon>
        <taxon>Ecdysozoa</taxon>
        <taxon>Arthropoda</taxon>
        <taxon>Chelicerata</taxon>
        <taxon>Arachnida</taxon>
        <taxon>Acari</taxon>
        <taxon>Parasitiformes</taxon>
        <taxon>Ixodida</taxon>
        <taxon>Ixodoidea</taxon>
        <taxon>Ixodidae</taxon>
        <taxon>Ixodinae</taxon>
        <taxon>Ixodes</taxon>
    </lineage>
</organism>
<name>A0A6B0UH24_IXORI</name>